<dbReference type="Pfam" id="PF08242">
    <property type="entry name" value="Methyltransf_12"/>
    <property type="match status" value="1"/>
</dbReference>
<dbReference type="InterPro" id="IPR029063">
    <property type="entry name" value="SAM-dependent_MTases_sf"/>
</dbReference>
<keyword evidence="2" id="KW-0808">Transferase</keyword>
<reference evidence="2 3" key="1">
    <citation type="submission" date="2022-11" db="EMBL/GenBank/DDBJ databases">
        <title>The characterization of three novel Bacteroidetes species and genomic analysis of their roles in tidal elemental geochemical cycles.</title>
        <authorList>
            <person name="Ma K."/>
        </authorList>
    </citation>
    <scope>NUCLEOTIDE SEQUENCE [LARGE SCALE GENOMIC DNA]</scope>
    <source>
        <strain evidence="2 3">M17</strain>
    </source>
</reference>
<name>A0ABT3RWM0_9BACT</name>
<sequence length="208" mass="24157">MDKVINSYDHIASIYDRLGKLVFGGSLIKPQIEILNSYKGKDILIVGAGTGNVLKTFEANQFNSIDLFDISKPMLNEFNDLVISKSSNINYFLKDGRTGDLNKHYDLIMFPFFLDHFDEQEIREILVSYRSEIPTFDDLAIIDFTNPLKFKHRILAKTMLLFFRITTGHTLNRIPDIFRVSDEILKGLKKKDKYYYDSFIKSSVYSRL</sequence>
<gene>
    <name evidence="2" type="ORF">OO013_18745</name>
</gene>
<dbReference type="EMBL" id="JAPFQN010000012">
    <property type="protein sequence ID" value="MCX2745926.1"/>
    <property type="molecule type" value="Genomic_DNA"/>
</dbReference>
<evidence type="ECO:0000313" key="3">
    <source>
        <dbReference type="Proteomes" id="UP001209885"/>
    </source>
</evidence>
<dbReference type="InterPro" id="IPR013217">
    <property type="entry name" value="Methyltransf_12"/>
</dbReference>
<keyword evidence="2" id="KW-0489">Methyltransferase</keyword>
<dbReference type="Gene3D" id="3.40.50.150">
    <property type="entry name" value="Vaccinia Virus protein VP39"/>
    <property type="match status" value="1"/>
</dbReference>
<proteinExistence type="predicted"/>
<dbReference type="SUPFAM" id="SSF53335">
    <property type="entry name" value="S-adenosyl-L-methionine-dependent methyltransferases"/>
    <property type="match status" value="1"/>
</dbReference>
<keyword evidence="3" id="KW-1185">Reference proteome</keyword>
<feature type="domain" description="Methyltransferase type 12" evidence="1">
    <location>
        <begin position="44"/>
        <end position="126"/>
    </location>
</feature>
<dbReference type="Proteomes" id="UP001209885">
    <property type="component" value="Unassembled WGS sequence"/>
</dbReference>
<accession>A0ABT3RWM0</accession>
<protein>
    <submittedName>
        <fullName evidence="2">Class I SAM-dependent methyltransferase</fullName>
    </submittedName>
</protein>
<dbReference type="GO" id="GO:0008168">
    <property type="term" value="F:methyltransferase activity"/>
    <property type="evidence" value="ECO:0007669"/>
    <property type="project" value="UniProtKB-KW"/>
</dbReference>
<dbReference type="GO" id="GO:0032259">
    <property type="term" value="P:methylation"/>
    <property type="evidence" value="ECO:0007669"/>
    <property type="project" value="UniProtKB-KW"/>
</dbReference>
<evidence type="ECO:0000313" key="2">
    <source>
        <dbReference type="EMBL" id="MCX2745926.1"/>
    </source>
</evidence>
<dbReference type="RefSeq" id="WP_266058544.1">
    <property type="nucleotide sequence ID" value="NZ_JAPFQN010000012.1"/>
</dbReference>
<evidence type="ECO:0000259" key="1">
    <source>
        <dbReference type="Pfam" id="PF08242"/>
    </source>
</evidence>
<organism evidence="2 3">
    <name type="scientific">Mangrovivirga halotolerans</name>
    <dbReference type="NCBI Taxonomy" id="2993936"/>
    <lineage>
        <taxon>Bacteria</taxon>
        <taxon>Pseudomonadati</taxon>
        <taxon>Bacteroidota</taxon>
        <taxon>Cytophagia</taxon>
        <taxon>Cytophagales</taxon>
        <taxon>Mangrovivirgaceae</taxon>
        <taxon>Mangrovivirga</taxon>
    </lineage>
</organism>
<comment type="caution">
    <text evidence="2">The sequence shown here is derived from an EMBL/GenBank/DDBJ whole genome shotgun (WGS) entry which is preliminary data.</text>
</comment>